<evidence type="ECO:0000313" key="4">
    <source>
        <dbReference type="Proteomes" id="UP001215280"/>
    </source>
</evidence>
<feature type="region of interest" description="Disordered" evidence="2">
    <location>
        <begin position="746"/>
        <end position="809"/>
    </location>
</feature>
<sequence length="958" mass="103796">MAKSKGKSKKPEPDAPAKKRGSPSDFQCQRLVFLTERIDDYITASKKGRGKNSSDLSNFWRDLFFDYWRRFPWRLPLSEEPPAEPEAPPANAEEAFRALDLDLTSDEQDEKAKVQRETKDKIKRWFNRQRPGKMGIHGNPYFEYLAKMWNDEGAPRKPTEYHFYMNHPEFKERVRAAGDEAAAKEEDLKKRIAARGKIARKMLAAEPPDVQKRLLDERDAAHRAAMEEYEASDPGLPSVDPAVQAECRENLMATIAPLLSGLNVYTGYLFNIVAVRVSEDGSFDVVSANAGDVGGKDWASWDPTAYGQMLPQFLKFVHANHLRDQIIILIGEAELIGQQPPTPTAGASGSSNTQNTQQRGPDPVADGLICMSPEVNNDKDVDMRSPPLVYSNPPPPVQSSAPPPVHSSAPPPAQSAASPGMGPPPPPPLREDEDDDIMSGQILFAPGNNAAANPPAFPPVVPPMEERDSETWGVSMMTPPLRAELLAMEDDTRMRSLARLRHMPETKVVRENNMALQRSYQAEWGLKSATAFIGMKRKRLDGDESGMQRAKGNKKKKDEEDWDSESEKNEDGDGDEGGDRSSPVPTHSRGKAKAKGNGAAAGPAVPAWAKKARETLEDGGEEMGGEWKRVVDVWWKVEEAGKFTKKKEKGSLSATKRPKQVALWVKWARVGTPTVTLPVFSNEWRWEALRHPGQNGFLNVLVCLKWWHEKLETDAERDEWDRAVDDVLWVLEGILGEVGTMTPMPAPNAPNAPANPGAPATVGGKPTPAAAGGAAPATNTEILPAPTSAAAGGAAPTANAEVPPTPTAAPAPVLVPATISGRRPMTRAGIHKVGLSALIAADAPVVQIDPANPAPPSSGSSKNGHGRRGWTGLKHPRAKGPEARHQRGGRKFFGIHIGAADRQGGATWTGEEREGSGSVWRAAGNTGSPPAVAVHPDSAMPGPVMPSEASERPCDNVT</sequence>
<reference evidence="3" key="1">
    <citation type="submission" date="2023-03" db="EMBL/GenBank/DDBJ databases">
        <title>Massive genome expansion in bonnet fungi (Mycena s.s.) driven by repeated elements and novel gene families across ecological guilds.</title>
        <authorList>
            <consortium name="Lawrence Berkeley National Laboratory"/>
            <person name="Harder C.B."/>
            <person name="Miyauchi S."/>
            <person name="Viragh M."/>
            <person name="Kuo A."/>
            <person name="Thoen E."/>
            <person name="Andreopoulos B."/>
            <person name="Lu D."/>
            <person name="Skrede I."/>
            <person name="Drula E."/>
            <person name="Henrissat B."/>
            <person name="Morin E."/>
            <person name="Kohler A."/>
            <person name="Barry K."/>
            <person name="LaButti K."/>
            <person name="Morin E."/>
            <person name="Salamov A."/>
            <person name="Lipzen A."/>
            <person name="Mereny Z."/>
            <person name="Hegedus B."/>
            <person name="Baldrian P."/>
            <person name="Stursova M."/>
            <person name="Weitz H."/>
            <person name="Taylor A."/>
            <person name="Grigoriev I.V."/>
            <person name="Nagy L.G."/>
            <person name="Martin F."/>
            <person name="Kauserud H."/>
        </authorList>
    </citation>
    <scope>NUCLEOTIDE SEQUENCE</scope>
    <source>
        <strain evidence="3">CBHHK188m</strain>
    </source>
</reference>
<feature type="compositionally biased region" description="Basic and acidic residues" evidence="2">
    <location>
        <begin position="949"/>
        <end position="958"/>
    </location>
</feature>
<dbReference type="PANTHER" id="PTHR13037:SF24">
    <property type="entry name" value="POLYCOMB PROTEIN PCL-RELATED"/>
    <property type="match status" value="1"/>
</dbReference>
<feature type="region of interest" description="Disordered" evidence="2">
    <location>
        <begin position="339"/>
        <end position="434"/>
    </location>
</feature>
<feature type="region of interest" description="Disordered" evidence="2">
    <location>
        <begin position="1"/>
        <end position="28"/>
    </location>
</feature>
<organism evidence="3 4">
    <name type="scientific">Mycena maculata</name>
    <dbReference type="NCBI Taxonomy" id="230809"/>
    <lineage>
        <taxon>Eukaryota</taxon>
        <taxon>Fungi</taxon>
        <taxon>Dikarya</taxon>
        <taxon>Basidiomycota</taxon>
        <taxon>Agaricomycotina</taxon>
        <taxon>Agaricomycetes</taxon>
        <taxon>Agaricomycetidae</taxon>
        <taxon>Agaricales</taxon>
        <taxon>Marasmiineae</taxon>
        <taxon>Mycenaceae</taxon>
        <taxon>Mycena</taxon>
    </lineage>
</organism>
<dbReference type="PANTHER" id="PTHR13037">
    <property type="entry name" value="FORMIN"/>
    <property type="match status" value="1"/>
</dbReference>
<evidence type="ECO:0000256" key="2">
    <source>
        <dbReference type="SAM" id="MobiDB-lite"/>
    </source>
</evidence>
<dbReference type="AlphaFoldDB" id="A0AAD7MUM7"/>
<evidence type="ECO:0000256" key="1">
    <source>
        <dbReference type="ARBA" id="ARBA00022581"/>
    </source>
</evidence>
<accession>A0AAD7MUM7</accession>
<dbReference type="Proteomes" id="UP001215280">
    <property type="component" value="Unassembled WGS sequence"/>
</dbReference>
<keyword evidence="1" id="KW-0945">Host-virus interaction</keyword>
<feature type="compositionally biased region" description="Pro residues" evidence="2">
    <location>
        <begin position="392"/>
        <end position="413"/>
    </location>
</feature>
<dbReference type="EMBL" id="JARJLG010000173">
    <property type="protein sequence ID" value="KAJ7732734.1"/>
    <property type="molecule type" value="Genomic_DNA"/>
</dbReference>
<name>A0AAD7MUM7_9AGAR</name>
<feature type="compositionally biased region" description="Low complexity" evidence="2">
    <location>
        <begin position="751"/>
        <end position="802"/>
    </location>
</feature>
<keyword evidence="4" id="KW-1185">Reference proteome</keyword>
<feature type="region of interest" description="Disordered" evidence="2">
    <location>
        <begin position="540"/>
        <end position="606"/>
    </location>
</feature>
<protein>
    <submittedName>
        <fullName evidence="3">Uncharacterized protein</fullName>
    </submittedName>
</protein>
<gene>
    <name evidence="3" type="ORF">DFH07DRAFT_780844</name>
</gene>
<feature type="region of interest" description="Disordered" evidence="2">
    <location>
        <begin position="849"/>
        <end position="958"/>
    </location>
</feature>
<feature type="compositionally biased region" description="Polar residues" evidence="2">
    <location>
        <begin position="345"/>
        <end position="359"/>
    </location>
</feature>
<proteinExistence type="predicted"/>
<feature type="compositionally biased region" description="Basic residues" evidence="2">
    <location>
        <begin position="864"/>
        <end position="878"/>
    </location>
</feature>
<evidence type="ECO:0000313" key="3">
    <source>
        <dbReference type="EMBL" id="KAJ7732734.1"/>
    </source>
</evidence>
<feature type="compositionally biased region" description="Low complexity" evidence="2">
    <location>
        <begin position="595"/>
        <end position="606"/>
    </location>
</feature>
<comment type="caution">
    <text evidence="3">The sequence shown here is derived from an EMBL/GenBank/DDBJ whole genome shotgun (WGS) entry which is preliminary data.</text>
</comment>